<organism evidence="1 2">
    <name type="scientific">Araneus ventricosus</name>
    <name type="common">Orbweaver spider</name>
    <name type="synonym">Epeira ventricosa</name>
    <dbReference type="NCBI Taxonomy" id="182803"/>
    <lineage>
        <taxon>Eukaryota</taxon>
        <taxon>Metazoa</taxon>
        <taxon>Ecdysozoa</taxon>
        <taxon>Arthropoda</taxon>
        <taxon>Chelicerata</taxon>
        <taxon>Arachnida</taxon>
        <taxon>Araneae</taxon>
        <taxon>Araneomorphae</taxon>
        <taxon>Entelegynae</taxon>
        <taxon>Araneoidea</taxon>
        <taxon>Araneidae</taxon>
        <taxon>Araneus</taxon>
    </lineage>
</organism>
<reference evidence="1 2" key="1">
    <citation type="journal article" date="2019" name="Sci. Rep.">
        <title>Orb-weaving spider Araneus ventricosus genome elucidates the spidroin gene catalogue.</title>
        <authorList>
            <person name="Kono N."/>
            <person name="Nakamura H."/>
            <person name="Ohtoshi R."/>
            <person name="Moran D.A.P."/>
            <person name="Shinohara A."/>
            <person name="Yoshida Y."/>
            <person name="Fujiwara M."/>
            <person name="Mori M."/>
            <person name="Tomita M."/>
            <person name="Arakawa K."/>
        </authorList>
    </citation>
    <scope>NUCLEOTIDE SEQUENCE [LARGE SCALE GENOMIC DNA]</scope>
</reference>
<comment type="caution">
    <text evidence="1">The sequence shown here is derived from an EMBL/GenBank/DDBJ whole genome shotgun (WGS) entry which is preliminary data.</text>
</comment>
<evidence type="ECO:0000313" key="2">
    <source>
        <dbReference type="Proteomes" id="UP000499080"/>
    </source>
</evidence>
<dbReference type="EMBL" id="BGPR01024002">
    <property type="protein sequence ID" value="GBN91660.1"/>
    <property type="molecule type" value="Genomic_DNA"/>
</dbReference>
<keyword evidence="2" id="KW-1185">Reference proteome</keyword>
<name>A0A4Y2SVQ2_ARAVE</name>
<proteinExistence type="predicted"/>
<dbReference type="AlphaFoldDB" id="A0A4Y2SVQ2"/>
<dbReference type="Proteomes" id="UP000499080">
    <property type="component" value="Unassembled WGS sequence"/>
</dbReference>
<gene>
    <name evidence="1" type="ORF">AVEN_273314_1</name>
</gene>
<accession>A0A4Y2SVQ2</accession>
<evidence type="ECO:0000313" key="1">
    <source>
        <dbReference type="EMBL" id="GBN91660.1"/>
    </source>
</evidence>
<protein>
    <submittedName>
        <fullName evidence="1">Uncharacterized protein</fullName>
    </submittedName>
</protein>
<sequence>MLKRHRLRFLGKVVHPCFIACDDPEKKIISLSPILNQAFEAYGHSCNLMIRVLKDLKKNPTGWQPRSCPIRLSRFFCIEVSTIGASLRKQ</sequence>